<name>A0A1S9ZWP0_9GAMM</name>
<proteinExistence type="predicted"/>
<dbReference type="STRING" id="34060.B0181_09460"/>
<comment type="caution">
    <text evidence="2">The sequence shown here is derived from an EMBL/GenBank/DDBJ whole genome shotgun (WGS) entry which is preliminary data.</text>
</comment>
<organism evidence="2 3">
    <name type="scientific">Moraxella caviae</name>
    <dbReference type="NCBI Taxonomy" id="34060"/>
    <lineage>
        <taxon>Bacteria</taxon>
        <taxon>Pseudomonadati</taxon>
        <taxon>Pseudomonadota</taxon>
        <taxon>Gammaproteobacteria</taxon>
        <taxon>Moraxellales</taxon>
        <taxon>Moraxellaceae</taxon>
        <taxon>Moraxella</taxon>
    </lineage>
</organism>
<dbReference type="EMBL" id="MUXU01000061">
    <property type="protein sequence ID" value="OOR87853.1"/>
    <property type="molecule type" value="Genomic_DNA"/>
</dbReference>
<evidence type="ECO:0000313" key="2">
    <source>
        <dbReference type="EMBL" id="OOR87853.1"/>
    </source>
</evidence>
<accession>A0A1S9ZWP0</accession>
<gene>
    <name evidence="2" type="ORF">B0181_09460</name>
</gene>
<feature type="compositionally biased region" description="Basic residues" evidence="1">
    <location>
        <begin position="49"/>
        <end position="60"/>
    </location>
</feature>
<protein>
    <submittedName>
        <fullName evidence="2">Uncharacterized protein</fullName>
    </submittedName>
</protein>
<keyword evidence="3" id="KW-1185">Reference proteome</keyword>
<feature type="region of interest" description="Disordered" evidence="1">
    <location>
        <begin position="41"/>
        <end position="60"/>
    </location>
</feature>
<evidence type="ECO:0000256" key="1">
    <source>
        <dbReference type="SAM" id="MobiDB-lite"/>
    </source>
</evidence>
<dbReference type="Proteomes" id="UP000190435">
    <property type="component" value="Unassembled WGS sequence"/>
</dbReference>
<sequence>MPKVTIIKAKLFSQFLARLFINKPTIYQDNKSPKQQFTKIQKNFESSPKPKKTSKIKRLVAQKHAHEERVLSVKSA</sequence>
<reference evidence="2 3" key="1">
    <citation type="submission" date="2017-02" db="EMBL/GenBank/DDBJ databases">
        <title>Draft genome sequence of Moraxella caviae CCUG 355 type strain.</title>
        <authorList>
            <person name="Engstrom-Jakobsson H."/>
            <person name="Salva-Serra F."/>
            <person name="Thorell K."/>
            <person name="Gonzales-Siles L."/>
            <person name="Karlsson R."/>
            <person name="Boulund F."/>
            <person name="Engstrand L."/>
            <person name="Moore E."/>
        </authorList>
    </citation>
    <scope>NUCLEOTIDE SEQUENCE [LARGE SCALE GENOMIC DNA]</scope>
    <source>
        <strain evidence="2 3">CCUG 355</strain>
    </source>
</reference>
<evidence type="ECO:0000313" key="3">
    <source>
        <dbReference type="Proteomes" id="UP000190435"/>
    </source>
</evidence>
<dbReference type="AlphaFoldDB" id="A0A1S9ZWP0"/>